<proteinExistence type="predicted"/>
<accession>A0A2K9ACH8</accession>
<dbReference type="AlphaFoldDB" id="A0A2K9ACH8"/>
<dbReference type="Gene3D" id="3.30.530.20">
    <property type="match status" value="1"/>
</dbReference>
<name>A0A2K9ACH8_9GAMM</name>
<dbReference type="RefSeq" id="WP_106646979.1">
    <property type="nucleotide sequence ID" value="NZ_BMGO01000001.1"/>
</dbReference>
<dbReference type="Proteomes" id="UP000232693">
    <property type="component" value="Chromosome"/>
</dbReference>
<sequence length="170" mass="18965">MKITAFIILLLASFIAKAEVREVSDQHFIVSIKTTLMAPKEQAYQQFLHIGDWWQDSHTWFGDASAMSIEPEAGGCFCERNGDKQALHMTVSNINPEISIQMTGGLGPLQSLAVNGHMLWKFESTEDGNTTLTLTYRVTGFVNQKTEDWSKAVNGVLQQQVDSLSKLLNE</sequence>
<dbReference type="KEGG" id="kpd:CW740_07750"/>
<dbReference type="EMBL" id="CP025120">
    <property type="protein sequence ID" value="AUD79147.1"/>
    <property type="molecule type" value="Genomic_DNA"/>
</dbReference>
<protein>
    <submittedName>
        <fullName evidence="1">Activator of HSP90 ATPase</fullName>
    </submittedName>
</protein>
<reference evidence="1 2" key="1">
    <citation type="submission" date="2017-12" db="EMBL/GenBank/DDBJ databases">
        <title>Kangiella profundi FT102 completed genome.</title>
        <authorList>
            <person name="Xu J."/>
            <person name="Wang J."/>
            <person name="Lu Y."/>
        </authorList>
    </citation>
    <scope>NUCLEOTIDE SEQUENCE [LARGE SCALE GENOMIC DNA]</scope>
    <source>
        <strain evidence="1 2">FT102</strain>
    </source>
</reference>
<organism evidence="1 2">
    <name type="scientific">Kangiella profundi</name>
    <dbReference type="NCBI Taxonomy" id="1561924"/>
    <lineage>
        <taxon>Bacteria</taxon>
        <taxon>Pseudomonadati</taxon>
        <taxon>Pseudomonadota</taxon>
        <taxon>Gammaproteobacteria</taxon>
        <taxon>Kangiellales</taxon>
        <taxon>Kangiellaceae</taxon>
        <taxon>Kangiella</taxon>
    </lineage>
</organism>
<dbReference type="InterPro" id="IPR023393">
    <property type="entry name" value="START-like_dom_sf"/>
</dbReference>
<keyword evidence="2" id="KW-1185">Reference proteome</keyword>
<gene>
    <name evidence="1" type="ORF">CW740_07750</name>
</gene>
<dbReference type="SUPFAM" id="SSF55961">
    <property type="entry name" value="Bet v1-like"/>
    <property type="match status" value="1"/>
</dbReference>
<evidence type="ECO:0000313" key="2">
    <source>
        <dbReference type="Proteomes" id="UP000232693"/>
    </source>
</evidence>
<dbReference type="OrthoDB" id="6329454at2"/>
<evidence type="ECO:0000313" key="1">
    <source>
        <dbReference type="EMBL" id="AUD79147.1"/>
    </source>
</evidence>